<feature type="transmembrane region" description="Helical" evidence="3">
    <location>
        <begin position="510"/>
        <end position="529"/>
    </location>
</feature>
<dbReference type="OrthoDB" id="207428at2"/>
<feature type="transmembrane region" description="Helical" evidence="3">
    <location>
        <begin position="816"/>
        <end position="836"/>
    </location>
</feature>
<feature type="coiled-coil region" evidence="1">
    <location>
        <begin position="75"/>
        <end position="102"/>
    </location>
</feature>
<feature type="transmembrane region" description="Helical" evidence="3">
    <location>
        <begin position="535"/>
        <end position="554"/>
    </location>
</feature>
<feature type="transmembrane region" description="Helical" evidence="3">
    <location>
        <begin position="618"/>
        <end position="642"/>
    </location>
</feature>
<proteinExistence type="predicted"/>
<dbReference type="PANTHER" id="PTHR38434">
    <property type="entry name" value="BLL2549 PROTEIN"/>
    <property type="match status" value="1"/>
</dbReference>
<feature type="transmembrane region" description="Helical" evidence="3">
    <location>
        <begin position="317"/>
        <end position="338"/>
    </location>
</feature>
<accession>A0A1G6H047</accession>
<dbReference type="Proteomes" id="UP000242317">
    <property type="component" value="Unassembled WGS sequence"/>
</dbReference>
<feature type="transmembrane region" description="Helical" evidence="3">
    <location>
        <begin position="483"/>
        <end position="503"/>
    </location>
</feature>
<feature type="transmembrane region" description="Helical" evidence="3">
    <location>
        <begin position="948"/>
        <end position="966"/>
    </location>
</feature>
<feature type="transmembrane region" description="Helical" evidence="3">
    <location>
        <begin position="842"/>
        <end position="866"/>
    </location>
</feature>
<feature type="transmembrane region" description="Helical" evidence="3">
    <location>
        <begin position="368"/>
        <end position="389"/>
    </location>
</feature>
<feature type="transmembrane region" description="Helical" evidence="3">
    <location>
        <begin position="760"/>
        <end position="783"/>
    </location>
</feature>
<evidence type="ECO:0000313" key="5">
    <source>
        <dbReference type="Proteomes" id="UP000242317"/>
    </source>
</evidence>
<keyword evidence="3" id="KW-1133">Transmembrane helix</keyword>
<keyword evidence="5" id="KW-1185">Reference proteome</keyword>
<feature type="transmembrane region" description="Helical" evidence="3">
    <location>
        <begin position="920"/>
        <end position="941"/>
    </location>
</feature>
<feature type="transmembrane region" description="Helical" evidence="3">
    <location>
        <begin position="978"/>
        <end position="997"/>
    </location>
</feature>
<feature type="compositionally biased region" description="Basic and acidic residues" evidence="2">
    <location>
        <begin position="190"/>
        <end position="200"/>
    </location>
</feature>
<feature type="transmembrane region" description="Helical" evidence="3">
    <location>
        <begin position="345"/>
        <end position="362"/>
    </location>
</feature>
<feature type="transmembrane region" description="Helical" evidence="3">
    <location>
        <begin position="680"/>
        <end position="702"/>
    </location>
</feature>
<keyword evidence="3" id="KW-0812">Transmembrane</keyword>
<dbReference type="PANTHER" id="PTHR38434:SF1">
    <property type="entry name" value="BLL2549 PROTEIN"/>
    <property type="match status" value="1"/>
</dbReference>
<keyword evidence="3" id="KW-0472">Membrane</keyword>
<feature type="transmembrane region" description="Helical" evidence="3">
    <location>
        <begin position="58"/>
        <end position="75"/>
    </location>
</feature>
<evidence type="ECO:0000256" key="2">
    <source>
        <dbReference type="SAM" id="MobiDB-lite"/>
    </source>
</evidence>
<dbReference type="RefSeq" id="WP_092615713.1">
    <property type="nucleotide sequence ID" value="NZ_FMYK01000001.1"/>
</dbReference>
<reference evidence="5" key="1">
    <citation type="submission" date="2016-09" db="EMBL/GenBank/DDBJ databases">
        <authorList>
            <person name="Varghese N."/>
            <person name="Submissions S."/>
        </authorList>
    </citation>
    <scope>NUCLEOTIDE SEQUENCE [LARGE SCALE GENOMIC DNA]</scope>
    <source>
        <strain evidence="5">ANC 3699</strain>
    </source>
</reference>
<dbReference type="EMBL" id="FMYK01000001">
    <property type="protein sequence ID" value="SDB87518.1"/>
    <property type="molecule type" value="Genomic_DNA"/>
</dbReference>
<dbReference type="AlphaFoldDB" id="A0A1G6H047"/>
<sequence>MTHPSLPNNANKNNNALHTSQATTSLFRFPDATWARILLIIFAILFLGELVFGGQVDILWWLALLGSVIIACNTYENQNAQIKQLQQSTFQLQQQVDRLSQSQIQVSNSATQVDAQRDASIEENKEIVAESNRFPKQVSPSYQNEIIQENHGLKSRDLKIQDLENISTDSSATASPAWMNANTTQSTKDLQSDHFSKQSEKIPSSNSVKQDSPQHDELKTMTSMWDAALNWFKGGNSIVRIAVVILLIGVVLLLRFASEYWQLTLSAKMAGIGASGIALTGLGYFLRQRRFDYAISLQGLGLGVLFLVLFSSFHLGVIQSVTLSYVALIAILATTLWLAIRQNALILAFIALGSGFIAPFILNTGSNNIPALMAYFFVLNLALAIIAYFKPWRILNTLALLITFGLGGFAIWTKAEDAQAFQIACWVWAIFAIYLFISIRYSQHIVALKTQFKDIPYIDTSLIFATPFMAFSLYAGLVSSDGYALSIASAVLASVYLVLAYVLHQKAKQLLILTQCFYGLGFVFLALILPFAFDAYWSSVGWAIHGLVMLWLGWRYAIVNARYFGVALLLASGVATLYVVLFNNQSALFAGCLLMASYAIATYLLLHPKAETETSNATALASICGMTLLLLSLILAPVNYFYAMDKFYGLNSEWISLPLLFWTFVLYLGYSFFAKSQTHLLLKISGFIVLAITAFETLIGNVGYQLEGKSYLAMTYHGGYEWYALMGSAVLWLIIFAILVRDTVFKNQRIALEQSSNSHFLNAIVQVYTAVAVLMLAILGSGFANENSYVPMLAVLPIIAFVLTYFVKRLHHWQSLWVANLAVIVVVWYWLVMVSFGQDGAWSFPFVPLLNPIDLVSIAGFFFLTLALKPFLLSVSRVWQFASASVLLGTGMLLISSVLLRVLTHYADLPYWLDGAWQNGTVQASLTILWTLIALILTTLASRQSWRYIWMLGIAVLGLVIFKLIFHDLSQSQTLTRIISFIGSGLIMLVIGYFSPLPPTNKRLGE</sequence>
<keyword evidence="1" id="KW-0175">Coiled coil</keyword>
<feature type="transmembrane region" description="Helical" evidence="3">
    <location>
        <begin position="722"/>
        <end position="740"/>
    </location>
</feature>
<feature type="compositionally biased region" description="Polar residues" evidence="2">
    <location>
        <begin position="201"/>
        <end position="211"/>
    </location>
</feature>
<organism evidence="4 5">
    <name type="scientific">Acinetobacter marinus</name>
    <dbReference type="NCBI Taxonomy" id="281375"/>
    <lineage>
        <taxon>Bacteria</taxon>
        <taxon>Pseudomonadati</taxon>
        <taxon>Pseudomonadota</taxon>
        <taxon>Gammaproteobacteria</taxon>
        <taxon>Moraxellales</taxon>
        <taxon>Moraxellaceae</taxon>
        <taxon>Acinetobacter</taxon>
    </lineage>
</organism>
<feature type="transmembrane region" description="Helical" evidence="3">
    <location>
        <begin position="269"/>
        <end position="286"/>
    </location>
</feature>
<feature type="transmembrane region" description="Helical" evidence="3">
    <location>
        <begin position="878"/>
        <end position="900"/>
    </location>
</feature>
<feature type="transmembrane region" description="Helical" evidence="3">
    <location>
        <begin position="34"/>
        <end position="52"/>
    </location>
</feature>
<dbReference type="InterPro" id="IPR019286">
    <property type="entry name" value="DUF2339_TM"/>
</dbReference>
<feature type="transmembrane region" description="Helical" evidence="3">
    <location>
        <begin position="418"/>
        <end position="437"/>
    </location>
</feature>
<gene>
    <name evidence="4" type="ORF">SAMN05421749_101606</name>
</gene>
<feature type="transmembrane region" description="Helical" evidence="3">
    <location>
        <begin position="587"/>
        <end position="606"/>
    </location>
</feature>
<evidence type="ECO:0000256" key="1">
    <source>
        <dbReference type="SAM" id="Coils"/>
    </source>
</evidence>
<evidence type="ECO:0000256" key="3">
    <source>
        <dbReference type="SAM" id="Phobius"/>
    </source>
</evidence>
<feature type="transmembrane region" description="Helical" evidence="3">
    <location>
        <begin position="238"/>
        <end position="257"/>
    </location>
</feature>
<protein>
    <submittedName>
        <fullName evidence="4">Uncharacterized membrane protein</fullName>
    </submittedName>
</protein>
<feature type="transmembrane region" description="Helical" evidence="3">
    <location>
        <begin position="561"/>
        <end position="581"/>
    </location>
</feature>
<feature type="transmembrane region" description="Helical" evidence="3">
    <location>
        <begin position="654"/>
        <end position="673"/>
    </location>
</feature>
<feature type="transmembrane region" description="Helical" evidence="3">
    <location>
        <begin position="293"/>
        <end position="311"/>
    </location>
</feature>
<name>A0A1G6H047_9GAMM</name>
<feature type="transmembrane region" description="Helical" evidence="3">
    <location>
        <begin position="789"/>
        <end position="807"/>
    </location>
</feature>
<dbReference type="Pfam" id="PF10101">
    <property type="entry name" value="DUF2339"/>
    <property type="match status" value="2"/>
</dbReference>
<feature type="transmembrane region" description="Helical" evidence="3">
    <location>
        <begin position="394"/>
        <end position="412"/>
    </location>
</feature>
<evidence type="ECO:0000313" key="4">
    <source>
        <dbReference type="EMBL" id="SDB87518.1"/>
    </source>
</evidence>
<feature type="transmembrane region" description="Helical" evidence="3">
    <location>
        <begin position="457"/>
        <end position="477"/>
    </location>
</feature>
<feature type="region of interest" description="Disordered" evidence="2">
    <location>
        <begin position="185"/>
        <end position="216"/>
    </location>
</feature>